<evidence type="ECO:0000313" key="1">
    <source>
        <dbReference type="EMBL" id="KAJ8110561.1"/>
    </source>
</evidence>
<proteinExistence type="predicted"/>
<gene>
    <name evidence="1" type="ORF">OPT61_g6628</name>
</gene>
<evidence type="ECO:0000313" key="2">
    <source>
        <dbReference type="Proteomes" id="UP001153331"/>
    </source>
</evidence>
<sequence length="744" mass="82876">MSTTASNSKGTDETQAIWGTRHSTTRQATFIFPSDHVDMRTWTPAAEPNPPIPPPGLWQTGGVYTTPLASLSWLDPRQLLCLSASSCRLPPRSTLTETRHRRFVMYQIGGTYLADEKHYKRGDLDSASEHRPEPVAMHTSAGVHLRIETIGGDILMRGEAHRERDATSILVIAWRAAVVAASQSASAFRSAKAMAPLAMSSPTYKGPKALGFSKYASPTQVKAQLPAEPAICATVSSTPGNSIATKQQIAALASTHEATSPAAELAVEQGTALKKEVEDHTAKFSQAVSSAVTNTRQLLSLLRASTPGSDVVENLWKELEQLFEAANTAKVALPDFMEKQRDNMSLYHSSMMNETIRETREELQLQHKKVNTQHNLILEQQDAFQNYKVRNASKLKELESLQERVSRLTLEKGNFRTEVDKYKDMLEEETKKSAEDLATTEALQKELEILVSSKKQLQVENETLRKTATDMLEQIKKTEQRVTDRFTKELVAKSEELQQQSTKSVSLNALINTLNSDQSTTKKELDKIKNEHRLLSIKYGNQTSEHAKAFTDLKDQIKKTETLNADIDRLREQNADLQSKVETAAKLSTANTELSNEKQDLQRRLKDLVLQLNDAKDGVEAAQSEVQTLKLELASKQATPAASDDKAALEKIKDLEDKRDSLEGALAEWTELAKRSYKEYKDILPKYKEAEKYRKESQEKEMEIIALKQMLDSAKASQPNGVGAAAGGDSAYWKQKYETLLSSL</sequence>
<keyword evidence="2" id="KW-1185">Reference proteome</keyword>
<accession>A0ACC2I5L2</accession>
<comment type="caution">
    <text evidence="1">The sequence shown here is derived from an EMBL/GenBank/DDBJ whole genome shotgun (WGS) entry which is preliminary data.</text>
</comment>
<name>A0ACC2I5L2_9PLEO</name>
<dbReference type="Proteomes" id="UP001153331">
    <property type="component" value="Unassembled WGS sequence"/>
</dbReference>
<protein>
    <submittedName>
        <fullName evidence="1">Uncharacterized protein</fullName>
    </submittedName>
</protein>
<dbReference type="EMBL" id="JAPHNI010000487">
    <property type="protein sequence ID" value="KAJ8110561.1"/>
    <property type="molecule type" value="Genomic_DNA"/>
</dbReference>
<organism evidence="1 2">
    <name type="scientific">Boeremia exigua</name>
    <dbReference type="NCBI Taxonomy" id="749465"/>
    <lineage>
        <taxon>Eukaryota</taxon>
        <taxon>Fungi</taxon>
        <taxon>Dikarya</taxon>
        <taxon>Ascomycota</taxon>
        <taxon>Pezizomycotina</taxon>
        <taxon>Dothideomycetes</taxon>
        <taxon>Pleosporomycetidae</taxon>
        <taxon>Pleosporales</taxon>
        <taxon>Pleosporineae</taxon>
        <taxon>Didymellaceae</taxon>
        <taxon>Boeremia</taxon>
    </lineage>
</organism>
<reference evidence="1" key="1">
    <citation type="submission" date="2022-11" db="EMBL/GenBank/DDBJ databases">
        <title>Genome Sequence of Boeremia exigua.</title>
        <authorList>
            <person name="Buettner E."/>
        </authorList>
    </citation>
    <scope>NUCLEOTIDE SEQUENCE</scope>
    <source>
        <strain evidence="1">CU02</strain>
    </source>
</reference>